<reference evidence="1" key="1">
    <citation type="submission" date="2012-04" db="EMBL/GenBank/DDBJ databases">
        <title>The Genome Sequence of Loa loa.</title>
        <authorList>
            <consortium name="The Broad Institute Genome Sequencing Platform"/>
            <consortium name="Broad Institute Genome Sequencing Center for Infectious Disease"/>
            <person name="Nutman T.B."/>
            <person name="Fink D.L."/>
            <person name="Russ C."/>
            <person name="Young S."/>
            <person name="Zeng Q."/>
            <person name="Gargeya S."/>
            <person name="Alvarado L."/>
            <person name="Berlin A."/>
            <person name="Chapman S.B."/>
            <person name="Chen Z."/>
            <person name="Freedman E."/>
            <person name="Gellesch M."/>
            <person name="Goldberg J."/>
            <person name="Griggs A."/>
            <person name="Gujja S."/>
            <person name="Heilman E.R."/>
            <person name="Heiman D."/>
            <person name="Howarth C."/>
            <person name="Mehta T."/>
            <person name="Neiman D."/>
            <person name="Pearson M."/>
            <person name="Roberts A."/>
            <person name="Saif S."/>
            <person name="Shea T."/>
            <person name="Shenoy N."/>
            <person name="Sisk P."/>
            <person name="Stolte C."/>
            <person name="Sykes S."/>
            <person name="White J."/>
            <person name="Yandava C."/>
            <person name="Haas B."/>
            <person name="Henn M.R."/>
            <person name="Nusbaum C."/>
            <person name="Birren B."/>
        </authorList>
    </citation>
    <scope>NUCLEOTIDE SEQUENCE [LARGE SCALE GENOMIC DNA]</scope>
</reference>
<reference evidence="2" key="2">
    <citation type="submission" date="2016-11" db="UniProtKB">
        <authorList>
            <consortium name="WormBaseParasite"/>
        </authorList>
    </citation>
    <scope>IDENTIFICATION</scope>
</reference>
<protein>
    <submittedName>
        <fullName evidence="2">Ovule protein</fullName>
    </submittedName>
</protein>
<dbReference type="AlphaFoldDB" id="A0A1I7VUL8"/>
<evidence type="ECO:0000313" key="2">
    <source>
        <dbReference type="WBParaSite" id="EN70_6476"/>
    </source>
</evidence>
<evidence type="ECO:0000313" key="1">
    <source>
        <dbReference type="Proteomes" id="UP000095285"/>
    </source>
</evidence>
<keyword evidence="1" id="KW-1185">Reference proteome</keyword>
<accession>A0A1I7VUL8</accession>
<dbReference type="WBParaSite" id="EN70_6476">
    <property type="protein sequence ID" value="EN70_6476"/>
    <property type="gene ID" value="EN70_6476"/>
</dbReference>
<name>A0A1I7VUL8_LOALO</name>
<dbReference type="Proteomes" id="UP000095285">
    <property type="component" value="Unassembled WGS sequence"/>
</dbReference>
<organism evidence="1 2">
    <name type="scientific">Loa loa</name>
    <name type="common">Eye worm</name>
    <name type="synonym">Filaria loa</name>
    <dbReference type="NCBI Taxonomy" id="7209"/>
    <lineage>
        <taxon>Eukaryota</taxon>
        <taxon>Metazoa</taxon>
        <taxon>Ecdysozoa</taxon>
        <taxon>Nematoda</taxon>
        <taxon>Chromadorea</taxon>
        <taxon>Rhabditida</taxon>
        <taxon>Spirurina</taxon>
        <taxon>Spiruromorpha</taxon>
        <taxon>Filarioidea</taxon>
        <taxon>Onchocercidae</taxon>
        <taxon>Loa</taxon>
    </lineage>
</organism>
<proteinExistence type="predicted"/>
<sequence length="109" mass="12180">MLLKPNFFDLLELEIPPISMLHLVMSLRRLMRRNGKASGHYLSSSQGTVIRNPQGKLFPAILINIGLLKYIIIREQLGSPIGIKCMMQCSRTTSSIKVPLKSGANLMQT</sequence>